<accession>A0A0A1MJB5</accession>
<feature type="compositionally biased region" description="Acidic residues" evidence="1">
    <location>
        <begin position="62"/>
        <end position="78"/>
    </location>
</feature>
<dbReference type="RefSeq" id="WP_042533457.1">
    <property type="nucleotide sequence ID" value="NZ_CAXOIH010000036.1"/>
</dbReference>
<reference evidence="3 4" key="1">
    <citation type="submission" date="2014-11" db="EMBL/GenBank/DDBJ databases">
        <authorList>
            <person name="Urmite Genomes Urmite Genomes"/>
        </authorList>
    </citation>
    <scope>NUCLEOTIDE SEQUENCE [LARGE SCALE GENOMIC DNA]</scope>
    <source>
        <strain evidence="3 4">Oc5</strain>
    </source>
</reference>
<evidence type="ECO:0000313" key="3">
    <source>
        <dbReference type="EMBL" id="CEI83183.1"/>
    </source>
</evidence>
<keyword evidence="4" id="KW-1185">Reference proteome</keyword>
<proteinExistence type="predicted"/>
<evidence type="ECO:0000313" key="4">
    <source>
        <dbReference type="Proteomes" id="UP000040453"/>
    </source>
</evidence>
<dbReference type="EMBL" id="CDGG01000001">
    <property type="protein sequence ID" value="CEI83183.1"/>
    <property type="molecule type" value="Genomic_DNA"/>
</dbReference>
<keyword evidence="2" id="KW-1133">Transmembrane helix</keyword>
<keyword evidence="2" id="KW-0812">Transmembrane</keyword>
<feature type="transmembrane region" description="Helical" evidence="2">
    <location>
        <begin position="12"/>
        <end position="31"/>
    </location>
</feature>
<keyword evidence="2" id="KW-0472">Membrane</keyword>
<organism evidence="3 4">
    <name type="scientific">Oceanobacillus oncorhynchi</name>
    <dbReference type="NCBI Taxonomy" id="545501"/>
    <lineage>
        <taxon>Bacteria</taxon>
        <taxon>Bacillati</taxon>
        <taxon>Bacillota</taxon>
        <taxon>Bacilli</taxon>
        <taxon>Bacillales</taxon>
        <taxon>Bacillaceae</taxon>
        <taxon>Oceanobacillus</taxon>
    </lineage>
</organism>
<sequence length="191" mass="21575">MAKEKKKITPSRAIIGTAIWVIAIAFIIINVTNPNDNDEDVANDSVSSGEAASEEQAASAEESVDPTDTAEDENEEENVSSNERRKYSEETEQRVIDYYNELIVETDGLILEISQEDNYDQIYVMLTDEFKYLEETDQQIIVDELGNKIENFTRATLFATPASDFLYVYFVDSHGNHLAETGHFDKGWSVN</sequence>
<evidence type="ECO:0000256" key="2">
    <source>
        <dbReference type="SAM" id="Phobius"/>
    </source>
</evidence>
<feature type="compositionally biased region" description="Low complexity" evidence="1">
    <location>
        <begin position="47"/>
        <end position="61"/>
    </location>
</feature>
<feature type="region of interest" description="Disordered" evidence="1">
    <location>
        <begin position="39"/>
        <end position="90"/>
    </location>
</feature>
<dbReference type="Proteomes" id="UP000040453">
    <property type="component" value="Unassembled WGS sequence"/>
</dbReference>
<dbReference type="AlphaFoldDB" id="A0A0A1MJB5"/>
<evidence type="ECO:0000256" key="1">
    <source>
        <dbReference type="SAM" id="MobiDB-lite"/>
    </source>
</evidence>
<gene>
    <name evidence="3" type="ORF">BN997_03087</name>
</gene>
<name>A0A0A1MJB5_9BACI</name>
<protein>
    <submittedName>
        <fullName evidence="3">Uncharacterized protein</fullName>
    </submittedName>
</protein>